<keyword evidence="9" id="KW-1185">Reference proteome</keyword>
<keyword evidence="4" id="KW-0238">DNA-binding</keyword>
<dbReference type="InterPro" id="IPR013325">
    <property type="entry name" value="RNA_pol_sigma_r2"/>
</dbReference>
<dbReference type="GO" id="GO:0000428">
    <property type="term" value="C:DNA-directed RNA polymerase complex"/>
    <property type="evidence" value="ECO:0007669"/>
    <property type="project" value="UniProtKB-KW"/>
</dbReference>
<dbReference type="InterPro" id="IPR007627">
    <property type="entry name" value="RNA_pol_sigma70_r2"/>
</dbReference>
<keyword evidence="8" id="KW-0240">DNA-directed RNA polymerase</keyword>
<feature type="domain" description="RNA polymerase sigma-70 region 4" evidence="7">
    <location>
        <begin position="129"/>
        <end position="177"/>
    </location>
</feature>
<evidence type="ECO:0000256" key="4">
    <source>
        <dbReference type="ARBA" id="ARBA00023125"/>
    </source>
</evidence>
<evidence type="ECO:0000256" key="2">
    <source>
        <dbReference type="ARBA" id="ARBA00023015"/>
    </source>
</evidence>
<evidence type="ECO:0000256" key="1">
    <source>
        <dbReference type="ARBA" id="ARBA00010641"/>
    </source>
</evidence>
<feature type="domain" description="RNA polymerase sigma-70 region 2" evidence="6">
    <location>
        <begin position="23"/>
        <end position="91"/>
    </location>
</feature>
<name>A0ABQ3UXI4_9CHLR</name>
<dbReference type="InterPro" id="IPR014284">
    <property type="entry name" value="RNA_pol_sigma-70_dom"/>
</dbReference>
<dbReference type="NCBIfam" id="TIGR02937">
    <property type="entry name" value="sigma70-ECF"/>
    <property type="match status" value="1"/>
</dbReference>
<dbReference type="PANTHER" id="PTHR43133:SF8">
    <property type="entry name" value="RNA POLYMERASE SIGMA FACTOR HI_1459-RELATED"/>
    <property type="match status" value="1"/>
</dbReference>
<evidence type="ECO:0000313" key="8">
    <source>
        <dbReference type="EMBL" id="GHO57369.1"/>
    </source>
</evidence>
<reference evidence="8 9" key="1">
    <citation type="journal article" date="2021" name="Int. J. Syst. Evol. Microbiol.">
        <title>Reticulibacter mediterranei gen. nov., sp. nov., within the new family Reticulibacteraceae fam. nov., and Ktedonospora formicarum gen. nov., sp. nov., Ktedonobacter robiniae sp. nov., Dictyobacter formicarum sp. nov. and Dictyobacter arantiisoli sp. nov., belonging to the class Ktedonobacteria.</title>
        <authorList>
            <person name="Yabe S."/>
            <person name="Zheng Y."/>
            <person name="Wang C.M."/>
            <person name="Sakai Y."/>
            <person name="Abe K."/>
            <person name="Yokota A."/>
            <person name="Donadio S."/>
            <person name="Cavaletti L."/>
            <person name="Monciardini P."/>
        </authorList>
    </citation>
    <scope>NUCLEOTIDE SEQUENCE [LARGE SCALE GENOMIC DNA]</scope>
    <source>
        <strain evidence="8 9">SOSP1-30</strain>
    </source>
</reference>
<dbReference type="Pfam" id="PF04542">
    <property type="entry name" value="Sigma70_r2"/>
    <property type="match status" value="1"/>
</dbReference>
<keyword evidence="5" id="KW-0804">Transcription</keyword>
<keyword evidence="3" id="KW-0731">Sigma factor</keyword>
<keyword evidence="2" id="KW-0805">Transcription regulation</keyword>
<comment type="similarity">
    <text evidence="1">Belongs to the sigma-70 factor family. ECF subfamily.</text>
</comment>
<protein>
    <submittedName>
        <fullName evidence="8">DNA-directed RNA polymerase sigma-70 factor</fullName>
    </submittedName>
</protein>
<dbReference type="Gene3D" id="1.10.1740.10">
    <property type="match status" value="1"/>
</dbReference>
<evidence type="ECO:0000259" key="6">
    <source>
        <dbReference type="Pfam" id="PF04542"/>
    </source>
</evidence>
<accession>A0ABQ3UXI4</accession>
<dbReference type="Proteomes" id="UP000654345">
    <property type="component" value="Unassembled WGS sequence"/>
</dbReference>
<evidence type="ECO:0000313" key="9">
    <source>
        <dbReference type="Proteomes" id="UP000654345"/>
    </source>
</evidence>
<dbReference type="PANTHER" id="PTHR43133">
    <property type="entry name" value="RNA POLYMERASE ECF-TYPE SIGMA FACTO"/>
    <property type="match status" value="1"/>
</dbReference>
<evidence type="ECO:0000256" key="3">
    <source>
        <dbReference type="ARBA" id="ARBA00023082"/>
    </source>
</evidence>
<evidence type="ECO:0000259" key="7">
    <source>
        <dbReference type="Pfam" id="PF04545"/>
    </source>
</evidence>
<comment type="caution">
    <text evidence="8">The sequence shown here is derived from an EMBL/GenBank/DDBJ whole genome shotgun (WGS) entry which is preliminary data.</text>
</comment>
<proteinExistence type="inferred from homology"/>
<evidence type="ECO:0000256" key="5">
    <source>
        <dbReference type="ARBA" id="ARBA00023163"/>
    </source>
</evidence>
<dbReference type="InterPro" id="IPR013324">
    <property type="entry name" value="RNA_pol_sigma_r3/r4-like"/>
</dbReference>
<dbReference type="InterPro" id="IPR039425">
    <property type="entry name" value="RNA_pol_sigma-70-like"/>
</dbReference>
<organism evidence="8 9">
    <name type="scientific">Ktedonobacter robiniae</name>
    <dbReference type="NCBI Taxonomy" id="2778365"/>
    <lineage>
        <taxon>Bacteria</taxon>
        <taxon>Bacillati</taxon>
        <taxon>Chloroflexota</taxon>
        <taxon>Ktedonobacteria</taxon>
        <taxon>Ktedonobacterales</taxon>
        <taxon>Ktedonobacteraceae</taxon>
        <taxon>Ktedonobacter</taxon>
    </lineage>
</organism>
<dbReference type="CDD" id="cd06171">
    <property type="entry name" value="Sigma70_r4"/>
    <property type="match status" value="1"/>
</dbReference>
<dbReference type="RefSeq" id="WP_236038449.1">
    <property type="nucleotide sequence ID" value="NZ_BNJG01000002.1"/>
</dbReference>
<dbReference type="Gene3D" id="1.10.10.10">
    <property type="entry name" value="Winged helix-like DNA-binding domain superfamily/Winged helix DNA-binding domain"/>
    <property type="match status" value="1"/>
</dbReference>
<dbReference type="SUPFAM" id="SSF88946">
    <property type="entry name" value="Sigma2 domain of RNA polymerase sigma factors"/>
    <property type="match status" value="1"/>
</dbReference>
<dbReference type="InterPro" id="IPR036388">
    <property type="entry name" value="WH-like_DNA-bd_sf"/>
</dbReference>
<gene>
    <name evidence="8" type="ORF">KSB_58440</name>
</gene>
<dbReference type="EMBL" id="BNJG01000002">
    <property type="protein sequence ID" value="GHO57369.1"/>
    <property type="molecule type" value="Genomic_DNA"/>
</dbReference>
<dbReference type="InterPro" id="IPR007630">
    <property type="entry name" value="RNA_pol_sigma70_r4"/>
</dbReference>
<dbReference type="SUPFAM" id="SSF88659">
    <property type="entry name" value="Sigma3 and sigma4 domains of RNA polymerase sigma factors"/>
    <property type="match status" value="1"/>
</dbReference>
<dbReference type="Pfam" id="PF04545">
    <property type="entry name" value="Sigma70_r4"/>
    <property type="match status" value="1"/>
</dbReference>
<sequence>MLREHMRQFQAEVGFEDSPLALLYDRYAPIILMYIARYISSREDADDLLLDVYVAALENQVWLTWSEGEQLAWLRRIAYNKAIDYYRRNARHPSVALEQIIVTHFSDDERSPEQVALRNEAHAVLRAHLSNLSDLQQEIVRLRFGHGLRTKEIAQRLNKSDEVIRVTLSRALNLLRKLYRRQEGV</sequence>